<evidence type="ECO:0000313" key="3">
    <source>
        <dbReference type="EMBL" id="KAF0026097.1"/>
    </source>
</evidence>
<dbReference type="InterPro" id="IPR029526">
    <property type="entry name" value="PGBD"/>
</dbReference>
<feature type="region of interest" description="Disordered" evidence="1">
    <location>
        <begin position="151"/>
        <end position="181"/>
    </location>
</feature>
<reference evidence="3 4" key="1">
    <citation type="submission" date="2019-06" db="EMBL/GenBank/DDBJ databases">
        <title>Draft genomes of female and male turbot (Scophthalmus maximus).</title>
        <authorList>
            <person name="Xu H."/>
            <person name="Xu X.-W."/>
            <person name="Shao C."/>
            <person name="Chen S."/>
        </authorList>
    </citation>
    <scope>NUCLEOTIDE SEQUENCE [LARGE SCALE GENOMIC DNA]</scope>
    <source>
        <strain evidence="3">Ysfricsl-2016a</strain>
        <tissue evidence="3">Blood</tissue>
    </source>
</reference>
<organism evidence="3 4">
    <name type="scientific">Scophthalmus maximus</name>
    <name type="common">Turbot</name>
    <name type="synonym">Psetta maxima</name>
    <dbReference type="NCBI Taxonomy" id="52904"/>
    <lineage>
        <taxon>Eukaryota</taxon>
        <taxon>Metazoa</taxon>
        <taxon>Chordata</taxon>
        <taxon>Craniata</taxon>
        <taxon>Vertebrata</taxon>
        <taxon>Euteleostomi</taxon>
        <taxon>Actinopterygii</taxon>
        <taxon>Neopterygii</taxon>
        <taxon>Teleostei</taxon>
        <taxon>Neoteleostei</taxon>
        <taxon>Acanthomorphata</taxon>
        <taxon>Carangaria</taxon>
        <taxon>Pleuronectiformes</taxon>
        <taxon>Pleuronectoidei</taxon>
        <taxon>Scophthalmidae</taxon>
        <taxon>Scophthalmus</taxon>
    </lineage>
</organism>
<gene>
    <name evidence="3" type="ORF">F2P81_020834</name>
</gene>
<dbReference type="AlphaFoldDB" id="A0A6A4RZN1"/>
<evidence type="ECO:0000259" key="2">
    <source>
        <dbReference type="Pfam" id="PF13843"/>
    </source>
</evidence>
<dbReference type="Pfam" id="PF13843">
    <property type="entry name" value="DDE_Tnp_1_7"/>
    <property type="match status" value="1"/>
</dbReference>
<accession>A0A6A4RZN1</accession>
<dbReference type="EMBL" id="VEVO01000019">
    <property type="protein sequence ID" value="KAF0026097.1"/>
    <property type="molecule type" value="Genomic_DNA"/>
</dbReference>
<dbReference type="SUPFAM" id="SSF53098">
    <property type="entry name" value="Ribonuclease H-like"/>
    <property type="match status" value="1"/>
</dbReference>
<feature type="domain" description="PiggyBac transposable element-derived protein" evidence="2">
    <location>
        <begin position="236"/>
        <end position="302"/>
    </location>
</feature>
<comment type="caution">
    <text evidence="3">The sequence shown here is derived from an EMBL/GenBank/DDBJ whole genome shotgun (WGS) entry which is preliminary data.</text>
</comment>
<protein>
    <recommendedName>
        <fullName evidence="2">PiggyBac transposable element-derived protein domain-containing protein</fullName>
    </recommendedName>
</protein>
<evidence type="ECO:0000313" key="4">
    <source>
        <dbReference type="Proteomes" id="UP000438429"/>
    </source>
</evidence>
<dbReference type="InterPro" id="IPR012337">
    <property type="entry name" value="RNaseH-like_sf"/>
</dbReference>
<evidence type="ECO:0000256" key="1">
    <source>
        <dbReference type="SAM" id="MobiDB-lite"/>
    </source>
</evidence>
<sequence>MELDGSTAPQALLQPLSHKLIMDVSTRWNRSYDVLEHCLEQQPAVMAVLMGSEVRTDARDIGTMDVGDISDAEHIVQVLKPLRIASRVVGDQKQPTVSLIVPLVRMVEKSMSPREGDSSVVASLKSATLKDISGRSSGEVYTDVLLTNVTEEDESSEVGAESGTEGLSGTKEGAVLDLNSQPPPKKTALEDLFRNCFAAVDPVNDTNKKPIEDLVLNMTNKEGRRVYGNKWRKLDRMDLQAYVGTDVTVDERLVPFRGRCPFKQYILSKPGKYGIKNMGSMRCQVQLCMEYADYQCVHVQKNDSPLAPRCLIQHSRCVCIQLLCPVV</sequence>
<dbReference type="Proteomes" id="UP000438429">
    <property type="component" value="Unassembled WGS sequence"/>
</dbReference>
<name>A0A6A4RZN1_SCOMX</name>
<proteinExistence type="predicted"/>